<sequence>MADQEINQKNCYSITWAINNFSYCWQRKNEAIVSPIFSICIPEETKWKLLLFPRGSSHGNFIAFYLYREQNCNGAENIEVEYSLEFLAADGSILTKGELKYSFCKGSRWGYPRFQTRDLVFVTKRMKYLPQDILTARCRMKLSKLLSEKSVENRNIFARTIINVERKYLLWTIEEFSSLAPDQKESFAIKSASKEPLIKVDLFLTGGQYSEEKININICSVDRGMKFLTMKTFLLDAAENDEADAGEFECWCEFGKSSTFTLYFSRSELMRDGDLYLPDDVLSLKLELATSTGFAFEGVEEIDFGRISQKTSNEVLENWLKCHAERKITENSCALLTDLISLYKNQTLCDVKFKTNTNVFPVHSLILVARSPVFRAMFSTDMEEKMSGCVDMSDFPDETVQQLLLYLYTDRLEKLEWEDIYQLYKAADKYAIIALKDQCSSFLKVNLNMENACRTLILSDLHQDEDLKLIAQDFILKNAKEVFKSEEWKLLADSNSKLALETALRNWNEE</sequence>
<dbReference type="Pfam" id="PF00651">
    <property type="entry name" value="BTB"/>
    <property type="match status" value="1"/>
</dbReference>
<dbReference type="CDD" id="cd18186">
    <property type="entry name" value="BTB_POZ_ZBTB_KLHL-like"/>
    <property type="match status" value="1"/>
</dbReference>
<feature type="domain" description="MATH" evidence="2">
    <location>
        <begin position="11"/>
        <end position="140"/>
    </location>
</feature>
<dbReference type="Pfam" id="PF22486">
    <property type="entry name" value="MATH_2"/>
    <property type="match status" value="1"/>
</dbReference>
<evidence type="ECO:0008006" key="5">
    <source>
        <dbReference type="Google" id="ProtNLM"/>
    </source>
</evidence>
<dbReference type="InterPro" id="IPR002083">
    <property type="entry name" value="MATH/TRAF_dom"/>
</dbReference>
<dbReference type="Proteomes" id="UP001497382">
    <property type="component" value="Unassembled WGS sequence"/>
</dbReference>
<dbReference type="InterPro" id="IPR011333">
    <property type="entry name" value="SKP1/BTB/POZ_sf"/>
</dbReference>
<dbReference type="CDD" id="cd00121">
    <property type="entry name" value="MATH"/>
    <property type="match status" value="1"/>
</dbReference>
<dbReference type="Gene3D" id="1.25.40.420">
    <property type="match status" value="1"/>
</dbReference>
<protein>
    <recommendedName>
        <fullName evidence="5">Speckle-type POZ protein</fullName>
    </recommendedName>
</protein>
<dbReference type="PROSITE" id="PS50097">
    <property type="entry name" value="BTB"/>
    <property type="match status" value="1"/>
</dbReference>
<accession>A0AAV2BL28</accession>
<comment type="caution">
    <text evidence="3">The sequence shown here is derived from an EMBL/GenBank/DDBJ whole genome shotgun (WGS) entry which is preliminary data.</text>
</comment>
<dbReference type="InterPro" id="IPR008974">
    <property type="entry name" value="TRAF-like"/>
</dbReference>
<dbReference type="EMBL" id="CAXIEN010000394">
    <property type="protein sequence ID" value="CAL1296324.1"/>
    <property type="molecule type" value="Genomic_DNA"/>
</dbReference>
<dbReference type="Gene3D" id="2.60.210.10">
    <property type="entry name" value="Apoptosis, Tumor Necrosis Factor Receptor Associated Protein 2, Chain A"/>
    <property type="match status" value="1"/>
</dbReference>
<evidence type="ECO:0000259" key="1">
    <source>
        <dbReference type="PROSITE" id="PS50097"/>
    </source>
</evidence>
<reference evidence="3 4" key="1">
    <citation type="submission" date="2024-04" db="EMBL/GenBank/DDBJ databases">
        <authorList>
            <person name="Rising A."/>
            <person name="Reimegard J."/>
            <person name="Sonavane S."/>
            <person name="Akerstrom W."/>
            <person name="Nylinder S."/>
            <person name="Hedman E."/>
            <person name="Kallberg Y."/>
        </authorList>
    </citation>
    <scope>NUCLEOTIDE SEQUENCE [LARGE SCALE GENOMIC DNA]</scope>
</reference>
<dbReference type="AlphaFoldDB" id="A0AAV2BL28"/>
<dbReference type="GO" id="GO:0030163">
    <property type="term" value="P:protein catabolic process"/>
    <property type="evidence" value="ECO:0007669"/>
    <property type="project" value="UniProtKB-ARBA"/>
</dbReference>
<feature type="domain" description="BTB" evidence="1">
    <location>
        <begin position="349"/>
        <end position="416"/>
    </location>
</feature>
<dbReference type="SMART" id="SM00061">
    <property type="entry name" value="MATH"/>
    <property type="match status" value="1"/>
</dbReference>
<evidence type="ECO:0000313" key="4">
    <source>
        <dbReference type="Proteomes" id="UP001497382"/>
    </source>
</evidence>
<organism evidence="3 4">
    <name type="scientific">Larinioides sclopetarius</name>
    <dbReference type="NCBI Taxonomy" id="280406"/>
    <lineage>
        <taxon>Eukaryota</taxon>
        <taxon>Metazoa</taxon>
        <taxon>Ecdysozoa</taxon>
        <taxon>Arthropoda</taxon>
        <taxon>Chelicerata</taxon>
        <taxon>Arachnida</taxon>
        <taxon>Araneae</taxon>
        <taxon>Araneomorphae</taxon>
        <taxon>Entelegynae</taxon>
        <taxon>Araneoidea</taxon>
        <taxon>Araneidae</taxon>
        <taxon>Larinioides</taxon>
    </lineage>
</organism>
<dbReference type="SUPFAM" id="SSF54695">
    <property type="entry name" value="POZ domain"/>
    <property type="match status" value="1"/>
</dbReference>
<dbReference type="PROSITE" id="PS50144">
    <property type="entry name" value="MATH"/>
    <property type="match status" value="1"/>
</dbReference>
<dbReference type="SUPFAM" id="SSF49599">
    <property type="entry name" value="TRAF domain-like"/>
    <property type="match status" value="1"/>
</dbReference>
<keyword evidence="4" id="KW-1185">Reference proteome</keyword>
<name>A0AAV2BL28_9ARAC</name>
<evidence type="ECO:0000259" key="2">
    <source>
        <dbReference type="PROSITE" id="PS50144"/>
    </source>
</evidence>
<dbReference type="Gene3D" id="3.30.710.10">
    <property type="entry name" value="Potassium Channel Kv1.1, Chain A"/>
    <property type="match status" value="1"/>
</dbReference>
<dbReference type="PANTHER" id="PTHR24413">
    <property type="entry name" value="SPECKLE-TYPE POZ PROTEIN"/>
    <property type="match status" value="1"/>
</dbReference>
<dbReference type="InterPro" id="IPR000210">
    <property type="entry name" value="BTB/POZ_dom"/>
</dbReference>
<dbReference type="SMART" id="SM00225">
    <property type="entry name" value="BTB"/>
    <property type="match status" value="1"/>
</dbReference>
<proteinExistence type="predicted"/>
<gene>
    <name evidence="3" type="ORF">LARSCL_LOCUS19740</name>
</gene>
<evidence type="ECO:0000313" key="3">
    <source>
        <dbReference type="EMBL" id="CAL1296324.1"/>
    </source>
</evidence>